<proteinExistence type="predicted"/>
<accession>X1PQ90</accession>
<organism evidence="1">
    <name type="scientific">marine sediment metagenome</name>
    <dbReference type="NCBI Taxonomy" id="412755"/>
    <lineage>
        <taxon>unclassified sequences</taxon>
        <taxon>metagenomes</taxon>
        <taxon>ecological metagenomes</taxon>
    </lineage>
</organism>
<dbReference type="AlphaFoldDB" id="X1PQ90"/>
<reference evidence="1" key="1">
    <citation type="journal article" date="2014" name="Front. Microbiol.">
        <title>High frequency of phylogenetically diverse reductive dehalogenase-homologous genes in deep subseafloor sedimentary metagenomes.</title>
        <authorList>
            <person name="Kawai M."/>
            <person name="Futagami T."/>
            <person name="Toyoda A."/>
            <person name="Takaki Y."/>
            <person name="Nishi S."/>
            <person name="Hori S."/>
            <person name="Arai W."/>
            <person name="Tsubouchi T."/>
            <person name="Morono Y."/>
            <person name="Uchiyama I."/>
            <person name="Ito T."/>
            <person name="Fujiyama A."/>
            <person name="Inagaki F."/>
            <person name="Takami H."/>
        </authorList>
    </citation>
    <scope>NUCLEOTIDE SEQUENCE</scope>
    <source>
        <strain evidence="1">Expedition CK06-06</strain>
    </source>
</reference>
<dbReference type="EMBL" id="BARV01036923">
    <property type="protein sequence ID" value="GAI57993.1"/>
    <property type="molecule type" value="Genomic_DNA"/>
</dbReference>
<sequence>NAELLRWGLEEYPGFGWLKYRYYPSEWNPDDWLEENYPYVLD</sequence>
<name>X1PQ90_9ZZZZ</name>
<protein>
    <submittedName>
        <fullName evidence="1">Uncharacterized protein</fullName>
    </submittedName>
</protein>
<feature type="non-terminal residue" evidence="1">
    <location>
        <position position="1"/>
    </location>
</feature>
<evidence type="ECO:0000313" key="1">
    <source>
        <dbReference type="EMBL" id="GAI57993.1"/>
    </source>
</evidence>
<comment type="caution">
    <text evidence="1">The sequence shown here is derived from an EMBL/GenBank/DDBJ whole genome shotgun (WGS) entry which is preliminary data.</text>
</comment>
<gene>
    <name evidence="1" type="ORF">S06H3_57241</name>
</gene>